<organism evidence="1 2">
    <name type="scientific">Rhizobium oryzicola</name>
    <dbReference type="NCBI Taxonomy" id="1232668"/>
    <lineage>
        <taxon>Bacteria</taxon>
        <taxon>Pseudomonadati</taxon>
        <taxon>Pseudomonadota</taxon>
        <taxon>Alphaproteobacteria</taxon>
        <taxon>Hyphomicrobiales</taxon>
        <taxon>Rhizobiaceae</taxon>
        <taxon>Rhizobium/Agrobacterium group</taxon>
        <taxon>Rhizobium</taxon>
    </lineage>
</organism>
<dbReference type="EMBL" id="JAUKWQ010000013">
    <property type="protein sequence ID" value="MDO1585258.1"/>
    <property type="molecule type" value="Genomic_DNA"/>
</dbReference>
<dbReference type="RefSeq" id="WP_302079539.1">
    <property type="nucleotide sequence ID" value="NZ_JAUKWQ010000013.1"/>
</dbReference>
<reference evidence="1" key="1">
    <citation type="journal article" date="2015" name="Int. J. Syst. Evol. Microbiol.">
        <title>Rhizobium oryzicola sp. nov., potential plant-growth-promoting endophytic bacteria isolated from rice roots.</title>
        <authorList>
            <person name="Zhang X.X."/>
            <person name="Gao J.S."/>
            <person name="Cao Y.H."/>
            <person name="Sheirdil R.A."/>
            <person name="Wang X.C."/>
            <person name="Zhang L."/>
        </authorList>
    </citation>
    <scope>NUCLEOTIDE SEQUENCE</scope>
    <source>
        <strain evidence="1">05753</strain>
    </source>
</reference>
<gene>
    <name evidence="1" type="ORF">Q2T52_24465</name>
</gene>
<evidence type="ECO:0000313" key="1">
    <source>
        <dbReference type="EMBL" id="MDO1585258.1"/>
    </source>
</evidence>
<name>A0ABT8T4P1_9HYPH</name>
<comment type="caution">
    <text evidence="1">The sequence shown here is derived from an EMBL/GenBank/DDBJ whole genome shotgun (WGS) entry which is preliminary data.</text>
</comment>
<protein>
    <submittedName>
        <fullName evidence="1">Uncharacterized protein</fullName>
    </submittedName>
</protein>
<accession>A0ABT8T4P1</accession>
<sequence>MMSSSDNTPVAREELHSLVWSMPVGAAAKRFGVSGSYLARICKALAVPTPPRGWWAKVRAGQHLTPPELPPAMPGFPREWTKSGIIGQPMWTFYNMFSETVREPVPYKHPLVRIASTAYAKAKLSGDGHHLAPRGSRSIDLLCTAATVNEALELADMLFARLALHGHRVWVTPGHGLHRPVIQNCITPLRYTKNATGTVWKPKRPTITVIGGVAVGLAILEISKEVEMRYVGDGIFVKAASCRSVPGITWTEWQRLPIGRFKVVAYDPSARCAWQRDWIVTRRRSAARLVREVVEALVEIAATLPQTRSCLPDN</sequence>
<dbReference type="Proteomes" id="UP001169006">
    <property type="component" value="Unassembled WGS sequence"/>
</dbReference>
<proteinExistence type="predicted"/>
<reference evidence="1" key="2">
    <citation type="submission" date="2023-07" db="EMBL/GenBank/DDBJ databases">
        <authorList>
            <person name="Sun H."/>
        </authorList>
    </citation>
    <scope>NUCLEOTIDE SEQUENCE</scope>
    <source>
        <strain evidence="1">05753</strain>
    </source>
</reference>
<keyword evidence="2" id="KW-1185">Reference proteome</keyword>
<evidence type="ECO:0000313" key="2">
    <source>
        <dbReference type="Proteomes" id="UP001169006"/>
    </source>
</evidence>